<evidence type="ECO:0000256" key="6">
    <source>
        <dbReference type="SAM" id="MobiDB-lite"/>
    </source>
</evidence>
<dbReference type="SMART" id="SM00066">
    <property type="entry name" value="GAL4"/>
    <property type="match status" value="1"/>
</dbReference>
<evidence type="ECO:0000313" key="10">
    <source>
        <dbReference type="Proteomes" id="UP001141434"/>
    </source>
</evidence>
<keyword evidence="10" id="KW-1185">Reference proteome</keyword>
<keyword evidence="1" id="KW-0479">Metal-binding</keyword>
<evidence type="ECO:0000256" key="2">
    <source>
        <dbReference type="ARBA" id="ARBA00023015"/>
    </source>
</evidence>
<evidence type="ECO:0000256" key="4">
    <source>
        <dbReference type="ARBA" id="ARBA00023163"/>
    </source>
</evidence>
<dbReference type="AlphaFoldDB" id="A0A9W9F8Z5"/>
<dbReference type="GO" id="GO:0003677">
    <property type="term" value="F:DNA binding"/>
    <property type="evidence" value="ECO:0007669"/>
    <property type="project" value="UniProtKB-KW"/>
</dbReference>
<comment type="caution">
    <text evidence="9">The sequence shown here is derived from an EMBL/GenBank/DDBJ whole genome shotgun (WGS) entry which is preliminary data.</text>
</comment>
<dbReference type="GeneID" id="81394780"/>
<feature type="domain" description="Zn(2)-C6 fungal-type" evidence="8">
    <location>
        <begin position="86"/>
        <end position="116"/>
    </location>
</feature>
<evidence type="ECO:0000256" key="7">
    <source>
        <dbReference type="SAM" id="Phobius"/>
    </source>
</evidence>
<dbReference type="PROSITE" id="PS00463">
    <property type="entry name" value="ZN2_CY6_FUNGAL_1"/>
    <property type="match status" value="1"/>
</dbReference>
<feature type="region of interest" description="Disordered" evidence="6">
    <location>
        <begin position="735"/>
        <end position="812"/>
    </location>
</feature>
<dbReference type="OrthoDB" id="2123952at2759"/>
<dbReference type="InterPro" id="IPR036864">
    <property type="entry name" value="Zn2-C6_fun-type_DNA-bd_sf"/>
</dbReference>
<keyword evidence="7" id="KW-0812">Transmembrane</keyword>
<dbReference type="Pfam" id="PF00172">
    <property type="entry name" value="Zn_clus"/>
    <property type="match status" value="1"/>
</dbReference>
<evidence type="ECO:0000256" key="1">
    <source>
        <dbReference type="ARBA" id="ARBA00022723"/>
    </source>
</evidence>
<dbReference type="InterPro" id="IPR007219">
    <property type="entry name" value="XnlR_reg_dom"/>
</dbReference>
<protein>
    <recommendedName>
        <fullName evidence="8">Zn(2)-C6 fungal-type domain-containing protein</fullName>
    </recommendedName>
</protein>
<keyword evidence="2" id="KW-0805">Transcription regulation</keyword>
<keyword evidence="3" id="KW-0238">DNA-binding</keyword>
<accession>A0A9W9F8Z5</accession>
<dbReference type="GO" id="GO:0006351">
    <property type="term" value="P:DNA-templated transcription"/>
    <property type="evidence" value="ECO:0007669"/>
    <property type="project" value="InterPro"/>
</dbReference>
<evidence type="ECO:0000256" key="3">
    <source>
        <dbReference type="ARBA" id="ARBA00023125"/>
    </source>
</evidence>
<dbReference type="InterPro" id="IPR050987">
    <property type="entry name" value="AtrR-like"/>
</dbReference>
<feature type="region of interest" description="Disordered" evidence="6">
    <location>
        <begin position="180"/>
        <end position="228"/>
    </location>
</feature>
<dbReference type="PANTHER" id="PTHR46910">
    <property type="entry name" value="TRANSCRIPTION FACTOR PDR1"/>
    <property type="match status" value="1"/>
</dbReference>
<dbReference type="Gene3D" id="4.10.240.10">
    <property type="entry name" value="Zn(2)-C6 fungal-type DNA-binding domain"/>
    <property type="match status" value="1"/>
</dbReference>
<organism evidence="9 10">
    <name type="scientific">Penicillium alfredii</name>
    <dbReference type="NCBI Taxonomy" id="1506179"/>
    <lineage>
        <taxon>Eukaryota</taxon>
        <taxon>Fungi</taxon>
        <taxon>Dikarya</taxon>
        <taxon>Ascomycota</taxon>
        <taxon>Pezizomycotina</taxon>
        <taxon>Eurotiomycetes</taxon>
        <taxon>Eurotiomycetidae</taxon>
        <taxon>Eurotiales</taxon>
        <taxon>Aspergillaceae</taxon>
        <taxon>Penicillium</taxon>
    </lineage>
</organism>
<feature type="compositionally biased region" description="Polar residues" evidence="6">
    <location>
        <begin position="180"/>
        <end position="189"/>
    </location>
</feature>
<dbReference type="RefSeq" id="XP_056511225.1">
    <property type="nucleotide sequence ID" value="XM_056655612.1"/>
</dbReference>
<feature type="transmembrane region" description="Helical" evidence="7">
    <location>
        <begin position="659"/>
        <end position="680"/>
    </location>
</feature>
<gene>
    <name evidence="9" type="ORF">NUU61_005030</name>
</gene>
<reference evidence="9" key="1">
    <citation type="submission" date="2022-11" db="EMBL/GenBank/DDBJ databases">
        <authorList>
            <person name="Petersen C."/>
        </authorList>
    </citation>
    <scope>NUCLEOTIDE SEQUENCE</scope>
    <source>
        <strain evidence="9">IBT 34128</strain>
    </source>
</reference>
<evidence type="ECO:0000313" key="9">
    <source>
        <dbReference type="EMBL" id="KAJ5095674.1"/>
    </source>
</evidence>
<sequence length="903" mass="100629">MDGLGDGDGMGFDMQPMMMNQQPQLFGAYPQDSAQMGMSTESLYPDDSLAAGEDANDAKRRRIARVRDAANILAIKVADRVFLVQACDMCRKKKIKCDGKMPKCSHCINYKTDCVFTQVEKKRNPPKGAKYIEGLENRLGRMESLLRLSGLLSEDDGGKTDLRTLEKRLADRTNTLQAAQNANKLSQKAQQTQQTPTSHHTTPRMDSYSSPRTAAASPESQKESEGEVEALSDMMCSLVTNNCGETRYIGSSSGFSIFSPKGIQWVNEKTGDTSFQDMISSSYVDDNKWMYWKPEIFSDIFARRVFKPLPPKEEALSLFKDFFENFNCMFPLFHEATFMHLVERQYSRDPYEGSGWWASINVVLAISHRLRVMSNLVPHEEDKKAWLYLKNAMGVLTELTMRNTDLLSVQALLGMSLFLQGTPNPQPAFFLVAAAIRLSHSIGLHKRGSGFGLNPVEVEQRKRVFWIAYCLDKDICLRSGRPPVQDDDDMNVELPSEDPPDNVGNVPLSDGKSKFNLFRSLCEFATIESRVYKRLYSAKASKQSDGELLNTIGELDKDLEDWKDSIPSDFRPEYEIQASHTPLIIHVVVLHFAYYNCLTTIHRMSVHHGYWTSRLSNYAIQGLNARPLNPRVFLSAVLCVTAARASINLIKYIPQGDFACVWLILYYPVSALVTLFANILQNPNDARARSDVKLMNVVVNFLSTLVSDESNGSIKRMLGLCGEFERIAKVVLDKAEKESHSRKKRKNAPEDPQAQAATREKPDVSKSTKQSQAPPISGSFSPSMFPNNPTTAPSLVTPKAFGADPTIPPTSGIPNDLPSNIPAMSGLGQDFQEMLSPDQLTNAGFPDQASYGAASPSMASFQQPFVPQDLWQMPMTIEWDWADMSTNFPVFEAGAGSGGPPEQ</sequence>
<dbReference type="PROSITE" id="PS50048">
    <property type="entry name" value="ZN2_CY6_FUNGAL_2"/>
    <property type="match status" value="1"/>
</dbReference>
<feature type="region of interest" description="Disordered" evidence="6">
    <location>
        <begin position="482"/>
        <end position="506"/>
    </location>
</feature>
<dbReference type="GO" id="GO:0008270">
    <property type="term" value="F:zinc ion binding"/>
    <property type="evidence" value="ECO:0007669"/>
    <property type="project" value="InterPro"/>
</dbReference>
<feature type="compositionally biased region" description="Low complexity" evidence="6">
    <location>
        <begin position="190"/>
        <end position="200"/>
    </location>
</feature>
<feature type="compositionally biased region" description="Acidic residues" evidence="6">
    <location>
        <begin position="485"/>
        <end position="500"/>
    </location>
</feature>
<dbReference type="InterPro" id="IPR001138">
    <property type="entry name" value="Zn2Cys6_DnaBD"/>
</dbReference>
<evidence type="ECO:0000256" key="5">
    <source>
        <dbReference type="ARBA" id="ARBA00023242"/>
    </source>
</evidence>
<name>A0A9W9F8Z5_9EURO</name>
<dbReference type="GO" id="GO:0000981">
    <property type="term" value="F:DNA-binding transcription factor activity, RNA polymerase II-specific"/>
    <property type="evidence" value="ECO:0007669"/>
    <property type="project" value="InterPro"/>
</dbReference>
<proteinExistence type="predicted"/>
<dbReference type="CDD" id="cd12148">
    <property type="entry name" value="fungal_TF_MHR"/>
    <property type="match status" value="1"/>
</dbReference>
<dbReference type="SMART" id="SM00906">
    <property type="entry name" value="Fungal_trans"/>
    <property type="match status" value="1"/>
</dbReference>
<keyword evidence="7" id="KW-0472">Membrane</keyword>
<keyword evidence="7" id="KW-1133">Transmembrane helix</keyword>
<dbReference type="SUPFAM" id="SSF57701">
    <property type="entry name" value="Zn2/Cys6 DNA-binding domain"/>
    <property type="match status" value="1"/>
</dbReference>
<reference evidence="9" key="2">
    <citation type="journal article" date="2023" name="IMA Fungus">
        <title>Comparative genomic study of the Penicillium genus elucidates a diverse pangenome and 15 lateral gene transfer events.</title>
        <authorList>
            <person name="Petersen C."/>
            <person name="Sorensen T."/>
            <person name="Nielsen M.R."/>
            <person name="Sondergaard T.E."/>
            <person name="Sorensen J.L."/>
            <person name="Fitzpatrick D.A."/>
            <person name="Frisvad J.C."/>
            <person name="Nielsen K.L."/>
        </authorList>
    </citation>
    <scope>NUCLEOTIDE SEQUENCE</scope>
    <source>
        <strain evidence="9">IBT 34128</strain>
    </source>
</reference>
<evidence type="ECO:0000259" key="8">
    <source>
        <dbReference type="PROSITE" id="PS50048"/>
    </source>
</evidence>
<keyword evidence="4" id="KW-0804">Transcription</keyword>
<dbReference type="EMBL" id="JAPMSZ010000007">
    <property type="protein sequence ID" value="KAJ5095674.1"/>
    <property type="molecule type" value="Genomic_DNA"/>
</dbReference>
<dbReference type="Proteomes" id="UP001141434">
    <property type="component" value="Unassembled WGS sequence"/>
</dbReference>
<dbReference type="Pfam" id="PF04082">
    <property type="entry name" value="Fungal_trans"/>
    <property type="match status" value="1"/>
</dbReference>
<dbReference type="CDD" id="cd00067">
    <property type="entry name" value="GAL4"/>
    <property type="match status" value="1"/>
</dbReference>
<dbReference type="PANTHER" id="PTHR46910:SF25">
    <property type="entry name" value="ABC-TRANSPORTER-REGULATING TRANSCRIPTION FACTOR"/>
    <property type="match status" value="1"/>
</dbReference>
<keyword evidence="5" id="KW-0539">Nucleus</keyword>
<feature type="compositionally biased region" description="Polar residues" evidence="6">
    <location>
        <begin position="767"/>
        <end position="794"/>
    </location>
</feature>